<feature type="transmembrane region" description="Helical" evidence="4">
    <location>
        <begin position="85"/>
        <end position="106"/>
    </location>
</feature>
<evidence type="ECO:0000259" key="5">
    <source>
        <dbReference type="PROSITE" id="PS50887"/>
    </source>
</evidence>
<dbReference type="PANTHER" id="PTHR45138:SF9">
    <property type="entry name" value="DIGUANYLATE CYCLASE DGCM-RELATED"/>
    <property type="match status" value="1"/>
</dbReference>
<proteinExistence type="predicted"/>
<feature type="compositionally biased region" description="Polar residues" evidence="3">
    <location>
        <begin position="353"/>
        <end position="364"/>
    </location>
</feature>
<dbReference type="Gene3D" id="3.30.70.270">
    <property type="match status" value="1"/>
</dbReference>
<dbReference type="EC" id="2.7.7.65" evidence="1"/>
<keyword evidence="4" id="KW-0812">Transmembrane</keyword>
<dbReference type="SMART" id="SM00267">
    <property type="entry name" value="GGDEF"/>
    <property type="match status" value="1"/>
</dbReference>
<comment type="catalytic activity">
    <reaction evidence="2">
        <text>2 GTP = 3',3'-c-di-GMP + 2 diphosphate</text>
        <dbReference type="Rhea" id="RHEA:24898"/>
        <dbReference type="ChEBI" id="CHEBI:33019"/>
        <dbReference type="ChEBI" id="CHEBI:37565"/>
        <dbReference type="ChEBI" id="CHEBI:58805"/>
        <dbReference type="EC" id="2.7.7.65"/>
    </reaction>
</comment>
<keyword evidence="4" id="KW-0472">Membrane</keyword>
<reference evidence="6 7" key="1">
    <citation type="submission" date="2020-08" db="EMBL/GenBank/DDBJ databases">
        <title>Genome sequencing of Purple Non-Sulfur Bacteria from various extreme environments.</title>
        <authorList>
            <person name="Mayer M."/>
        </authorList>
    </citation>
    <scope>NUCLEOTIDE SEQUENCE [LARGE SCALE GENOMIC DNA]</scope>
    <source>
        <strain evidence="6 7">2761</strain>
    </source>
</reference>
<dbReference type="SUPFAM" id="SSF55073">
    <property type="entry name" value="Nucleotide cyclase"/>
    <property type="match status" value="1"/>
</dbReference>
<feature type="transmembrane region" description="Helical" evidence="4">
    <location>
        <begin position="59"/>
        <end position="78"/>
    </location>
</feature>
<protein>
    <recommendedName>
        <fullName evidence="1">diguanylate cyclase</fullName>
        <ecNumber evidence="1">2.7.7.65</ecNumber>
    </recommendedName>
</protein>
<dbReference type="AlphaFoldDB" id="A0A840GD48"/>
<sequence>MPASPFACLLFGRAEFHESEEYQAFQFKLLAIVLVSGALFTALFLLGEFSRINPLSGSPHLYSMSAFTAAALILWGLLRGHKERFLWIAWSYECACLLEYVSALAFVPQDELRVLWFFTNIPGVYILLGQRAGAAITTLSVVGLAFGNASLSAPYSPNGLATLIVALVYQGVFFHIYGNRSLSYFARMRASHEKLHHMATHDTLTGVMNARAYYSACEHMILLGRRHGTPFSVLFVDLDHFKSVNDMHGHAAGDAVLKAVAGALRTSIRTSDALGRVGGEEFSIFLPDTDLPGALQLAETIRRGIEQLMPVIESGPLRISASIGVAECRDRGQSMQEIQRQADAAMYAAKQQGRNRVSSLSPQKSAVEPAGAIAL</sequence>
<dbReference type="Proteomes" id="UP000587070">
    <property type="component" value="Unassembled WGS sequence"/>
</dbReference>
<feature type="transmembrane region" description="Helical" evidence="4">
    <location>
        <begin position="135"/>
        <end position="153"/>
    </location>
</feature>
<evidence type="ECO:0000313" key="7">
    <source>
        <dbReference type="Proteomes" id="UP000587070"/>
    </source>
</evidence>
<feature type="region of interest" description="Disordered" evidence="3">
    <location>
        <begin position="353"/>
        <end position="375"/>
    </location>
</feature>
<organism evidence="6 7">
    <name type="scientific">Rhodocyclus tenuis</name>
    <name type="common">Rhodospirillum tenue</name>
    <dbReference type="NCBI Taxonomy" id="1066"/>
    <lineage>
        <taxon>Bacteria</taxon>
        <taxon>Pseudomonadati</taxon>
        <taxon>Pseudomonadota</taxon>
        <taxon>Betaproteobacteria</taxon>
        <taxon>Rhodocyclales</taxon>
        <taxon>Rhodocyclaceae</taxon>
        <taxon>Rhodocyclus</taxon>
    </lineage>
</organism>
<gene>
    <name evidence="6" type="ORF">GGD90_002957</name>
</gene>
<dbReference type="InterPro" id="IPR050469">
    <property type="entry name" value="Diguanylate_Cyclase"/>
</dbReference>
<evidence type="ECO:0000256" key="4">
    <source>
        <dbReference type="SAM" id="Phobius"/>
    </source>
</evidence>
<dbReference type="InterPro" id="IPR029787">
    <property type="entry name" value="Nucleotide_cyclase"/>
</dbReference>
<dbReference type="PANTHER" id="PTHR45138">
    <property type="entry name" value="REGULATORY COMPONENTS OF SENSORY TRANSDUCTION SYSTEM"/>
    <property type="match status" value="1"/>
</dbReference>
<dbReference type="NCBIfam" id="TIGR00254">
    <property type="entry name" value="GGDEF"/>
    <property type="match status" value="1"/>
</dbReference>
<dbReference type="RefSeq" id="WP_153114814.1">
    <property type="nucleotide sequence ID" value="NZ_JACIGE010000012.1"/>
</dbReference>
<feature type="domain" description="GGDEF" evidence="5">
    <location>
        <begin position="229"/>
        <end position="362"/>
    </location>
</feature>
<dbReference type="InterPro" id="IPR000160">
    <property type="entry name" value="GGDEF_dom"/>
</dbReference>
<comment type="caution">
    <text evidence="6">The sequence shown here is derived from an EMBL/GenBank/DDBJ whole genome shotgun (WGS) entry which is preliminary data.</text>
</comment>
<feature type="transmembrane region" description="Helical" evidence="4">
    <location>
        <begin position="29"/>
        <end position="47"/>
    </location>
</feature>
<dbReference type="InterPro" id="IPR043128">
    <property type="entry name" value="Rev_trsase/Diguanyl_cyclase"/>
</dbReference>
<accession>A0A840GD48</accession>
<dbReference type="EMBL" id="JACIGE010000012">
    <property type="protein sequence ID" value="MBB4248558.1"/>
    <property type="molecule type" value="Genomic_DNA"/>
</dbReference>
<keyword evidence="4" id="KW-1133">Transmembrane helix</keyword>
<feature type="transmembrane region" description="Helical" evidence="4">
    <location>
        <begin position="159"/>
        <end position="178"/>
    </location>
</feature>
<evidence type="ECO:0000256" key="3">
    <source>
        <dbReference type="SAM" id="MobiDB-lite"/>
    </source>
</evidence>
<dbReference type="FunFam" id="3.30.70.270:FF:000001">
    <property type="entry name" value="Diguanylate cyclase domain protein"/>
    <property type="match status" value="1"/>
</dbReference>
<dbReference type="Pfam" id="PF00990">
    <property type="entry name" value="GGDEF"/>
    <property type="match status" value="1"/>
</dbReference>
<dbReference type="OrthoDB" id="9813903at2"/>
<dbReference type="PROSITE" id="PS50887">
    <property type="entry name" value="GGDEF"/>
    <property type="match status" value="1"/>
</dbReference>
<dbReference type="CDD" id="cd01949">
    <property type="entry name" value="GGDEF"/>
    <property type="match status" value="1"/>
</dbReference>
<evidence type="ECO:0000256" key="2">
    <source>
        <dbReference type="ARBA" id="ARBA00034247"/>
    </source>
</evidence>
<dbReference type="GO" id="GO:0052621">
    <property type="term" value="F:diguanylate cyclase activity"/>
    <property type="evidence" value="ECO:0007669"/>
    <property type="project" value="UniProtKB-EC"/>
</dbReference>
<keyword evidence="7" id="KW-1185">Reference proteome</keyword>
<evidence type="ECO:0000313" key="6">
    <source>
        <dbReference type="EMBL" id="MBB4248558.1"/>
    </source>
</evidence>
<evidence type="ECO:0000256" key="1">
    <source>
        <dbReference type="ARBA" id="ARBA00012528"/>
    </source>
</evidence>
<name>A0A840GD48_RHOTE</name>